<keyword evidence="1" id="KW-1133">Transmembrane helix</keyword>
<reference evidence="3" key="1">
    <citation type="journal article" date="2016" name="Genome Announc.">
        <title>Draft Genome Sequences of Five Rapidly Growing Mycobacterium Species, M. thermoresistibile, M. fortuitum subsp. acetamidolyticum, M. canariasense, M. brisbanense, and M. novocastrense.</title>
        <authorList>
            <person name="Katahira K."/>
            <person name="Ogura Y."/>
            <person name="Gotoh Y."/>
            <person name="Hayashi T."/>
        </authorList>
    </citation>
    <scope>NUCLEOTIDE SEQUENCE [LARGE SCALE GENOMIC DNA]</scope>
    <source>
        <strain evidence="3">JCM15298</strain>
    </source>
</reference>
<accession>A0A100WJ43</accession>
<dbReference type="STRING" id="228230.RMCC_6111"/>
<reference evidence="3" key="2">
    <citation type="submission" date="2016-02" db="EMBL/GenBank/DDBJ databases">
        <title>Draft genome sequence of five rapidly growing Mycobacterium species.</title>
        <authorList>
            <person name="Katahira K."/>
            <person name="Gotou Y."/>
            <person name="Iida K."/>
            <person name="Ogura Y."/>
            <person name="Hayashi T."/>
        </authorList>
    </citation>
    <scope>NUCLEOTIDE SEQUENCE [LARGE SCALE GENOMIC DNA]</scope>
    <source>
        <strain evidence="3">JCM15298</strain>
    </source>
</reference>
<keyword evidence="1" id="KW-0812">Transmembrane</keyword>
<feature type="transmembrane region" description="Helical" evidence="1">
    <location>
        <begin position="46"/>
        <end position="64"/>
    </location>
</feature>
<keyword evidence="3" id="KW-1185">Reference proteome</keyword>
<gene>
    <name evidence="2" type="ORF">RMCC_6111</name>
</gene>
<evidence type="ECO:0008006" key="4">
    <source>
        <dbReference type="Google" id="ProtNLM"/>
    </source>
</evidence>
<dbReference type="EMBL" id="BCSY01000129">
    <property type="protein sequence ID" value="GAS99146.1"/>
    <property type="molecule type" value="Genomic_DNA"/>
</dbReference>
<proteinExistence type="predicted"/>
<feature type="transmembrane region" description="Helical" evidence="1">
    <location>
        <begin position="76"/>
        <end position="96"/>
    </location>
</feature>
<keyword evidence="1" id="KW-0472">Membrane</keyword>
<evidence type="ECO:0000313" key="3">
    <source>
        <dbReference type="Proteomes" id="UP000069443"/>
    </source>
</evidence>
<evidence type="ECO:0000256" key="1">
    <source>
        <dbReference type="SAM" id="Phobius"/>
    </source>
</evidence>
<protein>
    <recommendedName>
        <fullName evidence="4">DUF3017 domain-containing protein</fullName>
    </recommendedName>
</protein>
<comment type="caution">
    <text evidence="2">The sequence shown here is derived from an EMBL/GenBank/DDBJ whole genome shotgun (WGS) entry which is preliminary data.</text>
</comment>
<name>A0A100WJ43_MYCCR</name>
<dbReference type="AlphaFoldDB" id="A0A100WJ43"/>
<feature type="transmembrane region" description="Helical" evidence="1">
    <location>
        <begin position="21"/>
        <end position="40"/>
    </location>
</feature>
<sequence>MREEREAMTLKEFARKVFGGQWPILTVGAIFVLAFVLVVAGYWRRGALVIAIGVGVAAALRLALTEDRAGLLVVRSKVIDVATTATVSAVVLYIAWTIDPLGTS</sequence>
<evidence type="ECO:0000313" key="2">
    <source>
        <dbReference type="EMBL" id="GAS99146.1"/>
    </source>
</evidence>
<dbReference type="Pfam" id="PF11222">
    <property type="entry name" value="DUF3017"/>
    <property type="match status" value="1"/>
</dbReference>
<dbReference type="InterPro" id="IPR021385">
    <property type="entry name" value="DUF3017"/>
</dbReference>
<organism evidence="2 3">
    <name type="scientific">Mycolicibacterium canariasense</name>
    <name type="common">Mycobacterium canariasense</name>
    <dbReference type="NCBI Taxonomy" id="228230"/>
    <lineage>
        <taxon>Bacteria</taxon>
        <taxon>Bacillati</taxon>
        <taxon>Actinomycetota</taxon>
        <taxon>Actinomycetes</taxon>
        <taxon>Mycobacteriales</taxon>
        <taxon>Mycobacteriaceae</taxon>
        <taxon>Mycolicibacterium</taxon>
    </lineage>
</organism>
<dbReference type="Proteomes" id="UP000069443">
    <property type="component" value="Unassembled WGS sequence"/>
</dbReference>